<comment type="caution">
    <text evidence="2">The sequence shown here is derived from an EMBL/GenBank/DDBJ whole genome shotgun (WGS) entry which is preliminary data.</text>
</comment>
<dbReference type="PANTHER" id="PTHR33608:SF12">
    <property type="entry name" value="DUF58 DOMAIN-CONTAINING PROTEIN"/>
    <property type="match status" value="1"/>
</dbReference>
<reference evidence="3" key="1">
    <citation type="journal article" date="2019" name="Int. J. Syst. Evol. Microbiol.">
        <title>The Global Catalogue of Microorganisms (GCM) 10K type strain sequencing project: providing services to taxonomists for standard genome sequencing and annotation.</title>
        <authorList>
            <consortium name="The Broad Institute Genomics Platform"/>
            <consortium name="The Broad Institute Genome Sequencing Center for Infectious Disease"/>
            <person name="Wu L."/>
            <person name="Ma J."/>
        </authorList>
    </citation>
    <scope>NUCLEOTIDE SEQUENCE [LARGE SCALE GENOMIC DNA]</scope>
    <source>
        <strain evidence="3">KCTC 52237</strain>
    </source>
</reference>
<gene>
    <name evidence="2" type="ORF">ACFODX_15120</name>
</gene>
<accession>A0ABV7FJU0</accession>
<evidence type="ECO:0000259" key="1">
    <source>
        <dbReference type="Pfam" id="PF01882"/>
    </source>
</evidence>
<feature type="domain" description="DUF58" evidence="1">
    <location>
        <begin position="59"/>
        <end position="285"/>
    </location>
</feature>
<dbReference type="EMBL" id="JBHRTF010000006">
    <property type="protein sequence ID" value="MFC3116898.1"/>
    <property type="molecule type" value="Genomic_DNA"/>
</dbReference>
<evidence type="ECO:0000313" key="3">
    <source>
        <dbReference type="Proteomes" id="UP001595555"/>
    </source>
</evidence>
<dbReference type="RefSeq" id="WP_378120645.1">
    <property type="nucleotide sequence ID" value="NZ_JBHRTF010000006.1"/>
</dbReference>
<sequence>MANLQQDLNPRGAYTELASLLRCRFSAQDLKLFAHRPARSLLSGGERTRFRGRGMDFEEVRLYQPGDDIRSIDWRVTARTQVAHTKIFREERERPVFMLVDQRSPLFFGSTRCFKSVMAAHIAALLGWAALANGDRLGALVFGDYSQRDVRPRRSKHAVLELLHQLQDYNHRLTSPVTPEPTTTASGQISTANTLTDMLADARRIAKPGCALFIISDFHDLDGHAEQQLFELARHTDVTLIHVYDQLERELISNAALTISNGRERLQLAANQKAFQQAYKNQFDQQLQLLSGLCKRLRIPLLSYATQDDIHEGLRKAFGRRK</sequence>
<dbReference type="Pfam" id="PF01882">
    <property type="entry name" value="DUF58"/>
    <property type="match status" value="1"/>
</dbReference>
<dbReference type="PANTHER" id="PTHR33608">
    <property type="entry name" value="BLL2464 PROTEIN"/>
    <property type="match status" value="1"/>
</dbReference>
<name>A0ABV7FJU0_9GAMM</name>
<dbReference type="Proteomes" id="UP001595555">
    <property type="component" value="Unassembled WGS sequence"/>
</dbReference>
<protein>
    <submittedName>
        <fullName evidence="2">DUF58 domain-containing protein</fullName>
    </submittedName>
</protein>
<proteinExistence type="predicted"/>
<organism evidence="2 3">
    <name type="scientific">Cellvibrio fontiphilus</name>
    <dbReference type="NCBI Taxonomy" id="1815559"/>
    <lineage>
        <taxon>Bacteria</taxon>
        <taxon>Pseudomonadati</taxon>
        <taxon>Pseudomonadota</taxon>
        <taxon>Gammaproteobacteria</taxon>
        <taxon>Cellvibrionales</taxon>
        <taxon>Cellvibrionaceae</taxon>
        <taxon>Cellvibrio</taxon>
    </lineage>
</organism>
<dbReference type="InterPro" id="IPR002881">
    <property type="entry name" value="DUF58"/>
</dbReference>
<evidence type="ECO:0000313" key="2">
    <source>
        <dbReference type="EMBL" id="MFC3116898.1"/>
    </source>
</evidence>
<keyword evidence="3" id="KW-1185">Reference proteome</keyword>